<keyword evidence="1" id="KW-1133">Transmembrane helix</keyword>
<proteinExistence type="predicted"/>
<evidence type="ECO:0000256" key="1">
    <source>
        <dbReference type="SAM" id="Phobius"/>
    </source>
</evidence>
<sequence>MSSISSNREQLMPAAIEITSLLVKSIACSGLQTSAIICGFTDNTTTSASVAAWMLSLVVRMPKSCSSGRRRASEGAVAVMFCAGYPLATKPETMALTMLPAPMKAIFLCSICLISIMIFRVCCALRCIMAPLLLTAPIGE</sequence>
<dbReference type="Proteomes" id="UP000242664">
    <property type="component" value="Unassembled WGS sequence"/>
</dbReference>
<keyword evidence="1" id="KW-0472">Membrane</keyword>
<keyword evidence="1" id="KW-0812">Transmembrane</keyword>
<evidence type="ECO:0000313" key="3">
    <source>
        <dbReference type="Proteomes" id="UP000242664"/>
    </source>
</evidence>
<accession>A0ABM9WS21</accession>
<feature type="transmembrane region" description="Helical" evidence="1">
    <location>
        <begin position="105"/>
        <end position="134"/>
    </location>
</feature>
<evidence type="ECO:0000313" key="2">
    <source>
        <dbReference type="EMBL" id="EDN56126.1"/>
    </source>
</evidence>
<keyword evidence="3" id="KW-1185">Reference proteome</keyword>
<dbReference type="EMBL" id="DS267848">
    <property type="protein sequence ID" value="EDN56126.1"/>
    <property type="molecule type" value="Genomic_DNA"/>
</dbReference>
<reference evidence="3" key="1">
    <citation type="submission" date="2006-10" db="EMBL/GenBank/DDBJ databases">
        <authorList>
            <person name="Heidelberg J."/>
            <person name="Sebastian Y."/>
        </authorList>
    </citation>
    <scope>NUCLEOTIDE SEQUENCE [LARGE SCALE GENOMIC DNA]</scope>
    <source>
        <strain evidence="3">EX25</strain>
    </source>
</reference>
<organism evidence="2 3">
    <name type="scientific">Vibrio antiquarius (strain Ex25)</name>
    <dbReference type="NCBI Taxonomy" id="150340"/>
    <lineage>
        <taxon>Bacteria</taxon>
        <taxon>Pseudomonadati</taxon>
        <taxon>Pseudomonadota</taxon>
        <taxon>Gammaproteobacteria</taxon>
        <taxon>Vibrionales</taxon>
        <taxon>Vibrionaceae</taxon>
        <taxon>Vibrio</taxon>
        <taxon>Vibrio diabolicus subgroup</taxon>
    </lineage>
</organism>
<protein>
    <submittedName>
        <fullName evidence="2">Uncharacterized protein</fullName>
    </submittedName>
</protein>
<name>A0ABM9WS21_VIBAE</name>
<gene>
    <name evidence="2" type="ORF">VEx25_1722</name>
</gene>